<name>F4PJ97_CACFS</name>
<keyword evidence="2" id="KW-0802">TPR repeat</keyword>
<feature type="domain" description="SGS" evidence="4">
    <location>
        <begin position="251"/>
        <end position="377"/>
    </location>
</feature>
<dbReference type="Gene3D" id="2.60.40.790">
    <property type="match status" value="1"/>
</dbReference>
<dbReference type="InterPro" id="IPR011990">
    <property type="entry name" value="TPR-like_helical_dom_sf"/>
</dbReference>
<dbReference type="PROSITE" id="PS50005">
    <property type="entry name" value="TPR"/>
    <property type="match status" value="2"/>
</dbReference>
<gene>
    <name evidence="6" type="primary">sugt1</name>
    <name evidence="6" type="ORF">DFA_06533</name>
</gene>
<dbReference type="Pfam" id="PF05002">
    <property type="entry name" value="SGS"/>
    <property type="match status" value="1"/>
</dbReference>
<reference evidence="7" key="1">
    <citation type="journal article" date="2011" name="Genome Res.">
        <title>Phylogeny-wide analysis of social amoeba genomes highlights ancient origins for complex intercellular communication.</title>
        <authorList>
            <person name="Heidel A.J."/>
            <person name="Lawal H.M."/>
            <person name="Felder M."/>
            <person name="Schilde C."/>
            <person name="Helps N.R."/>
            <person name="Tunggal B."/>
            <person name="Rivero F."/>
            <person name="John U."/>
            <person name="Schleicher M."/>
            <person name="Eichinger L."/>
            <person name="Platzer M."/>
            <person name="Noegel A.A."/>
            <person name="Schaap P."/>
            <person name="Gloeckner G."/>
        </authorList>
    </citation>
    <scope>NUCLEOTIDE SEQUENCE [LARGE SCALE GENOMIC DNA]</scope>
    <source>
        <strain evidence="7">SH3</strain>
    </source>
</reference>
<dbReference type="Proteomes" id="UP000007797">
    <property type="component" value="Unassembled WGS sequence"/>
</dbReference>
<dbReference type="InterPro" id="IPR008978">
    <property type="entry name" value="HSP20-like_chaperone"/>
</dbReference>
<evidence type="ECO:0000256" key="3">
    <source>
        <dbReference type="SAM" id="SignalP"/>
    </source>
</evidence>
<dbReference type="RefSeq" id="XP_004362234.1">
    <property type="nucleotide sequence ID" value="XM_004362177.1"/>
</dbReference>
<dbReference type="InterPro" id="IPR007052">
    <property type="entry name" value="CS_dom"/>
</dbReference>
<dbReference type="GO" id="GO:0051087">
    <property type="term" value="F:protein-folding chaperone binding"/>
    <property type="evidence" value="ECO:0007669"/>
    <property type="project" value="InterPro"/>
</dbReference>
<dbReference type="PROSITE" id="PS51048">
    <property type="entry name" value="SGS"/>
    <property type="match status" value="1"/>
</dbReference>
<dbReference type="OrthoDB" id="1898560at2759"/>
<feature type="signal peptide" evidence="3">
    <location>
        <begin position="1"/>
        <end position="27"/>
    </location>
</feature>
<dbReference type="KEGG" id="dfa:DFA_06533"/>
<protein>
    <submittedName>
        <fullName evidence="6">TPR repeat-containing protein</fullName>
    </submittedName>
</protein>
<evidence type="ECO:0000256" key="1">
    <source>
        <dbReference type="ARBA" id="ARBA00008509"/>
    </source>
</evidence>
<feature type="repeat" description="TPR" evidence="2">
    <location>
        <begin position="93"/>
        <end position="126"/>
    </location>
</feature>
<dbReference type="InterPro" id="IPR019734">
    <property type="entry name" value="TPR_rpt"/>
</dbReference>
<proteinExistence type="inferred from homology"/>
<accession>F4PJ97</accession>
<dbReference type="PROSITE" id="PS51203">
    <property type="entry name" value="CS"/>
    <property type="match status" value="1"/>
</dbReference>
<dbReference type="InterPro" id="IPR044563">
    <property type="entry name" value="Sgt1-like"/>
</dbReference>
<dbReference type="SUPFAM" id="SSF48452">
    <property type="entry name" value="TPR-like"/>
    <property type="match status" value="1"/>
</dbReference>
<dbReference type="SMART" id="SM00028">
    <property type="entry name" value="TPR"/>
    <property type="match status" value="3"/>
</dbReference>
<dbReference type="Pfam" id="PF04969">
    <property type="entry name" value="CS"/>
    <property type="match status" value="1"/>
</dbReference>
<evidence type="ECO:0000259" key="4">
    <source>
        <dbReference type="PROSITE" id="PS51048"/>
    </source>
</evidence>
<dbReference type="AlphaFoldDB" id="F4PJ97"/>
<dbReference type="PANTHER" id="PTHR45862">
    <property type="entry name" value="PROTEIN SGT1 HOMOLOG"/>
    <property type="match status" value="1"/>
</dbReference>
<dbReference type="EMBL" id="GL883007">
    <property type="protein sequence ID" value="EGG24383.1"/>
    <property type="molecule type" value="Genomic_DNA"/>
</dbReference>
<evidence type="ECO:0000313" key="7">
    <source>
        <dbReference type="Proteomes" id="UP000007797"/>
    </source>
</evidence>
<dbReference type="SUPFAM" id="SSF49764">
    <property type="entry name" value="HSP20-like chaperones"/>
    <property type="match status" value="1"/>
</dbReference>
<feature type="repeat" description="TPR" evidence="2">
    <location>
        <begin position="25"/>
        <end position="58"/>
    </location>
</feature>
<dbReference type="GeneID" id="14876551"/>
<keyword evidence="7" id="KW-1185">Reference proteome</keyword>
<comment type="similarity">
    <text evidence="1">Belongs to the SGT1 family.</text>
</comment>
<evidence type="ECO:0000256" key="2">
    <source>
        <dbReference type="PROSITE-ProRule" id="PRU00339"/>
    </source>
</evidence>
<evidence type="ECO:0000313" key="6">
    <source>
        <dbReference type="EMBL" id="EGG24383.1"/>
    </source>
</evidence>
<organism evidence="6 7">
    <name type="scientific">Cavenderia fasciculata</name>
    <name type="common">Slime mold</name>
    <name type="synonym">Dictyostelium fasciculatum</name>
    <dbReference type="NCBI Taxonomy" id="261658"/>
    <lineage>
        <taxon>Eukaryota</taxon>
        <taxon>Amoebozoa</taxon>
        <taxon>Evosea</taxon>
        <taxon>Eumycetozoa</taxon>
        <taxon>Dictyostelia</taxon>
        <taxon>Acytosteliales</taxon>
        <taxon>Cavenderiaceae</taxon>
        <taxon>Cavenderia</taxon>
    </lineage>
</organism>
<dbReference type="STRING" id="1054147.F4PJ97"/>
<sequence length="398" mass="44313">MHFASSKLPLSLLISLVINIEIHRVMEDINKGNSFFVDEEYDKALECYDRACKTDPQSYEAHFKRSQCHHNLNSFNDAIADVNTCIKIDPNNPKAYLKKGQYLFELEEYESALASFEKGQSLDAENSQFKTWVRKTKAELGQSATPTPAAVPTPAPVAVAPVAAKPEQPKLPLPSVGTKVRHEWFDTATNVTVTIFAKFVTASNSKIEIKDKSLSVSFLMATGSEYLFECDLFDPIIVAESTVKYSSMKVEILLKKSRAIKWDDLEYTGATTVSEIDQSTATNTTASTTTGQAPSVVSPYASKKNWDDIDAEDKEGDPLNRVFQDIFSRGSEEQRRAMMKSFVESGGTVLSTNWEDVGQKKVKGAPPKGMEMRGWGNGEIVKDLKKEDEDCSFQTPFY</sequence>
<feature type="chain" id="PRO_5003315321" evidence="3">
    <location>
        <begin position="28"/>
        <end position="398"/>
    </location>
</feature>
<dbReference type="OMA" id="WIKKCEE"/>
<dbReference type="Pfam" id="PF12895">
    <property type="entry name" value="ANAPC3"/>
    <property type="match status" value="1"/>
</dbReference>
<keyword evidence="3" id="KW-0732">Signal</keyword>
<evidence type="ECO:0000259" key="5">
    <source>
        <dbReference type="PROSITE" id="PS51203"/>
    </source>
</evidence>
<dbReference type="InterPro" id="IPR007699">
    <property type="entry name" value="SGS_dom"/>
</dbReference>
<dbReference type="Gene3D" id="1.25.40.10">
    <property type="entry name" value="Tetratricopeptide repeat domain"/>
    <property type="match status" value="1"/>
</dbReference>
<feature type="domain" description="CS" evidence="5">
    <location>
        <begin position="177"/>
        <end position="266"/>
    </location>
</feature>
<dbReference type="CDD" id="cd06466">
    <property type="entry name" value="p23_CS_SGT1_like"/>
    <property type="match status" value="1"/>
</dbReference>